<comment type="caution">
    <text evidence="2">The sequence shown here is derived from an EMBL/GenBank/DDBJ whole genome shotgun (WGS) entry which is preliminary data.</text>
</comment>
<reference evidence="2 3" key="1">
    <citation type="submission" date="2019-06" db="EMBL/GenBank/DDBJ databases">
        <title>Whole genome sequence for Cellvibrionaceae sp. R142.</title>
        <authorList>
            <person name="Wang G."/>
        </authorList>
    </citation>
    <scope>NUCLEOTIDE SEQUENCE [LARGE SCALE GENOMIC DNA]</scope>
    <source>
        <strain evidence="2 3">R142</strain>
    </source>
</reference>
<dbReference type="Proteomes" id="UP000319732">
    <property type="component" value="Unassembled WGS sequence"/>
</dbReference>
<keyword evidence="1" id="KW-0812">Transmembrane</keyword>
<keyword evidence="1" id="KW-0472">Membrane</keyword>
<gene>
    <name evidence="2" type="ORF">FKG94_06195</name>
</gene>
<proteinExistence type="predicted"/>
<dbReference type="EMBL" id="VHSG01000006">
    <property type="protein sequence ID" value="TQV84245.1"/>
    <property type="molecule type" value="Genomic_DNA"/>
</dbReference>
<protein>
    <submittedName>
        <fullName evidence="2">Uncharacterized protein</fullName>
    </submittedName>
</protein>
<keyword evidence="3" id="KW-1185">Reference proteome</keyword>
<accession>A0A545U452</accession>
<evidence type="ECO:0000313" key="2">
    <source>
        <dbReference type="EMBL" id="TQV84245.1"/>
    </source>
</evidence>
<organism evidence="2 3">
    <name type="scientific">Exilibacterium tricleocarpae</name>
    <dbReference type="NCBI Taxonomy" id="2591008"/>
    <lineage>
        <taxon>Bacteria</taxon>
        <taxon>Pseudomonadati</taxon>
        <taxon>Pseudomonadota</taxon>
        <taxon>Gammaproteobacteria</taxon>
        <taxon>Cellvibrionales</taxon>
        <taxon>Cellvibrionaceae</taxon>
        <taxon>Exilibacterium</taxon>
    </lineage>
</organism>
<evidence type="ECO:0000313" key="3">
    <source>
        <dbReference type="Proteomes" id="UP000319732"/>
    </source>
</evidence>
<feature type="transmembrane region" description="Helical" evidence="1">
    <location>
        <begin position="42"/>
        <end position="62"/>
    </location>
</feature>
<evidence type="ECO:0000256" key="1">
    <source>
        <dbReference type="SAM" id="Phobius"/>
    </source>
</evidence>
<name>A0A545U452_9GAMM</name>
<keyword evidence="1" id="KW-1133">Transmembrane helix</keyword>
<sequence length="75" mass="8234">MSKSDRLKAEIAFHEKMFFAALAVFVALIAWAVENYQAVNGWILATAAAGSTLAIGFGLWNYRQIQALLKELSDA</sequence>
<dbReference type="RefSeq" id="WP_142903325.1">
    <property type="nucleotide sequence ID" value="NZ_ML660089.1"/>
</dbReference>
<dbReference type="AlphaFoldDB" id="A0A545U452"/>